<keyword evidence="5" id="KW-1185">Reference proteome</keyword>
<dbReference type="InterPro" id="IPR022381">
    <property type="entry name" value="Uncharacterised_MG067"/>
</dbReference>
<evidence type="ECO:0000256" key="1">
    <source>
        <dbReference type="ARBA" id="ARBA00022475"/>
    </source>
</evidence>
<dbReference type="NCBIfam" id="NF045841">
    <property type="entry name" value="Ig_SerProt_MIP"/>
    <property type="match status" value="1"/>
</dbReference>
<sequence>MPISFPSLLKIILVSVGGTGGVGYAGREFYKFVNNNSELFGLKNGVSGEISPETDENRDTKLPPPSGGSTTTLGDSSTSSHLDDPSQKHNQAQPVVTEEEASKASPKVSVDNSLPSSSPEIKIVSQVSHPQPKVEPVVNKGPIIENDVGDWSEKNGKNQVYEVRASKPIENRQWMSAEEKRKIEDCKDWGWCWDFKDNLVSSGNINQMKDSEQLKKDAKIYKMIKDHTVKLSTPCSQGTGWFLDFELPEDPSKYPTKWFVATNLHVISEIKFLKSEYENVVLPVTEESLHFYLERNKNYGGCVAFLKGDTPKLDLLTEEDVTEDPSSYEASRFKSRGGGYYQNHPLYIEMQKNAGKGTSVRAPKIYEARIENPKLVYAAINFAGDKKDVKDERKTMDYFKDFGIVQVDFQDEEVAKKITNKLFDKYYKSKVFKDSGAQSPEKSINFFAPELMSKYTAEELNNNEENFFVGGYPAGDNKGGEISFSMNQKYRWKTELKEGRYDSKIISTHSKLTHFKEYDRLRRLPGYNVTNKYGDVIRGHMGSEQNSYYDNIKIFWNGKSMNTWGYNYLIDNSFLGGGASGSMVLDENGGLLGLYTRFANPVNYGVVESVRGSQIKDARGRVIFPSFDLISGKGGKISSYRTQLEKYGKGIKTYLSQNSNWKSN</sequence>
<evidence type="ECO:0000259" key="3">
    <source>
        <dbReference type="Pfam" id="PF01732"/>
    </source>
</evidence>
<dbReference type="KEGG" id="mss:MSU_0794"/>
<accession>F0QS46</accession>
<organism evidence="4 5">
    <name type="scientific">Mycoplasma suis (strain Illinois)</name>
    <dbReference type="NCBI Taxonomy" id="768700"/>
    <lineage>
        <taxon>Bacteria</taxon>
        <taxon>Bacillati</taxon>
        <taxon>Mycoplasmatota</taxon>
        <taxon>Mollicutes</taxon>
        <taxon>Mycoplasmataceae</taxon>
        <taxon>Mycoplasma</taxon>
    </lineage>
</organism>
<dbReference type="EMBL" id="CP002525">
    <property type="protein sequence ID" value="ADX98316.1"/>
    <property type="molecule type" value="Genomic_DNA"/>
</dbReference>
<reference evidence="4 5" key="1">
    <citation type="journal article" date="2011" name="J. Bacteriol.">
        <title>Complete genome sequences of two hemotropic Mycoplasmas, Mycoplasma haemofelis strain Ohio2 and Mycoplasma suis strain Illinois.</title>
        <authorList>
            <person name="Messick J.B."/>
            <person name="Santos A.P."/>
            <person name="Guimaraes A.M."/>
        </authorList>
    </citation>
    <scope>NUCLEOTIDE SEQUENCE [LARGE SCALE GENOMIC DNA]</scope>
    <source>
        <strain evidence="4 5">Illinois</strain>
    </source>
</reference>
<dbReference type="Proteomes" id="UP000007484">
    <property type="component" value="Chromosome"/>
</dbReference>
<protein>
    <recommendedName>
        <fullName evidence="3">DUF31 domain-containing protein</fullName>
    </recommendedName>
</protein>
<dbReference type="HOGENOM" id="CLU_026987_0_0_14"/>
<dbReference type="InterPro" id="IPR022382">
    <property type="entry name" value="Mycoplasma_peptidase_DUF31"/>
</dbReference>
<evidence type="ECO:0000313" key="5">
    <source>
        <dbReference type="Proteomes" id="UP000007484"/>
    </source>
</evidence>
<gene>
    <name evidence="4" type="ordered locus">MSU_0794</name>
</gene>
<dbReference type="RefSeq" id="WP_013610136.1">
    <property type="nucleotide sequence ID" value="NC_015155.1"/>
</dbReference>
<evidence type="ECO:0000256" key="2">
    <source>
        <dbReference type="SAM" id="MobiDB-lite"/>
    </source>
</evidence>
<feature type="domain" description="DUF31" evidence="3">
    <location>
        <begin position="236"/>
        <end position="595"/>
    </location>
</feature>
<dbReference type="InterPro" id="IPR009003">
    <property type="entry name" value="Peptidase_S1_PA"/>
</dbReference>
<keyword evidence="1" id="KW-0472">Membrane</keyword>
<evidence type="ECO:0000313" key="4">
    <source>
        <dbReference type="EMBL" id="ADX98316.1"/>
    </source>
</evidence>
<name>F0QS46_MYCSL</name>
<dbReference type="SUPFAM" id="SSF50494">
    <property type="entry name" value="Trypsin-like serine proteases"/>
    <property type="match status" value="1"/>
</dbReference>
<proteinExistence type="predicted"/>
<dbReference type="PRINTS" id="PR00840">
    <property type="entry name" value="Y06768FAMILY"/>
</dbReference>
<dbReference type="Pfam" id="PF01732">
    <property type="entry name" value="Mycop_pep_DUF31"/>
    <property type="match status" value="1"/>
</dbReference>
<dbReference type="AlphaFoldDB" id="F0QS46"/>
<keyword evidence="1" id="KW-1003">Cell membrane</keyword>
<feature type="compositionally biased region" description="Low complexity" evidence="2">
    <location>
        <begin position="67"/>
        <end position="80"/>
    </location>
</feature>
<feature type="region of interest" description="Disordered" evidence="2">
    <location>
        <begin position="43"/>
        <end position="118"/>
    </location>
</feature>